<protein>
    <submittedName>
        <fullName evidence="4">Aldedh domain-containing protein</fullName>
    </submittedName>
</protein>
<feature type="domain" description="Aldehyde dehydrogenase" evidence="1">
    <location>
        <begin position="45"/>
        <end position="120"/>
    </location>
</feature>
<proteinExistence type="predicted"/>
<dbReference type="Gene3D" id="3.40.605.10">
    <property type="entry name" value="Aldehyde Dehydrogenase, Chain A, domain 1"/>
    <property type="match status" value="1"/>
</dbReference>
<keyword evidence="3" id="KW-1185">Reference proteome</keyword>
<organism evidence="4">
    <name type="scientific">Soboliphyme baturini</name>
    <dbReference type="NCBI Taxonomy" id="241478"/>
    <lineage>
        <taxon>Eukaryota</taxon>
        <taxon>Metazoa</taxon>
        <taxon>Ecdysozoa</taxon>
        <taxon>Nematoda</taxon>
        <taxon>Enoplea</taxon>
        <taxon>Dorylaimia</taxon>
        <taxon>Dioctophymatida</taxon>
        <taxon>Dioctophymatoidea</taxon>
        <taxon>Soboliphymatidae</taxon>
        <taxon>Soboliphyme</taxon>
    </lineage>
</organism>
<evidence type="ECO:0000313" key="2">
    <source>
        <dbReference type="EMBL" id="VDP23383.1"/>
    </source>
</evidence>
<evidence type="ECO:0000313" key="3">
    <source>
        <dbReference type="Proteomes" id="UP000270296"/>
    </source>
</evidence>
<dbReference type="GO" id="GO:0016491">
    <property type="term" value="F:oxidoreductase activity"/>
    <property type="evidence" value="ECO:0007669"/>
    <property type="project" value="InterPro"/>
</dbReference>
<reference evidence="2 3" key="2">
    <citation type="submission" date="2018-11" db="EMBL/GenBank/DDBJ databases">
        <authorList>
            <consortium name="Pathogen Informatics"/>
        </authorList>
    </citation>
    <scope>NUCLEOTIDE SEQUENCE [LARGE SCALE GENOMIC DNA]</scope>
</reference>
<sequence>MLFRRLTISSAKLISRRICLTAAPEPFPVWNTTPLYTKIFINNEWHESVDGKTFPTVNPATGETICLVQEGNEKDVDKAVDAANKAFARGSPWRTMTPYDRSRLLHRLADLIERDRVYLAVRLKFSPVMNLD</sequence>
<dbReference type="InterPro" id="IPR015590">
    <property type="entry name" value="Aldehyde_DH_dom"/>
</dbReference>
<dbReference type="InterPro" id="IPR016162">
    <property type="entry name" value="Ald_DH_N"/>
</dbReference>
<dbReference type="InterPro" id="IPR016161">
    <property type="entry name" value="Ald_DH/histidinol_DH"/>
</dbReference>
<name>A0A183J0T1_9BILA</name>
<dbReference type="OrthoDB" id="5802435at2759"/>
<dbReference type="Proteomes" id="UP000270296">
    <property type="component" value="Unassembled WGS sequence"/>
</dbReference>
<dbReference type="AlphaFoldDB" id="A0A183J0T1"/>
<dbReference type="Pfam" id="PF00171">
    <property type="entry name" value="Aldedh"/>
    <property type="match status" value="1"/>
</dbReference>
<dbReference type="EMBL" id="UZAM01012768">
    <property type="protein sequence ID" value="VDP23383.1"/>
    <property type="molecule type" value="Genomic_DNA"/>
</dbReference>
<dbReference type="PANTHER" id="PTHR11699">
    <property type="entry name" value="ALDEHYDE DEHYDROGENASE-RELATED"/>
    <property type="match status" value="1"/>
</dbReference>
<dbReference type="SUPFAM" id="SSF53720">
    <property type="entry name" value="ALDH-like"/>
    <property type="match status" value="1"/>
</dbReference>
<evidence type="ECO:0000313" key="4">
    <source>
        <dbReference type="WBParaSite" id="SBAD_0000982501-mRNA-1"/>
    </source>
</evidence>
<dbReference type="WBParaSite" id="SBAD_0000982501-mRNA-1">
    <property type="protein sequence ID" value="SBAD_0000982501-mRNA-1"/>
    <property type="gene ID" value="SBAD_0000982501"/>
</dbReference>
<reference evidence="4" key="1">
    <citation type="submission" date="2016-06" db="UniProtKB">
        <authorList>
            <consortium name="WormBaseParasite"/>
        </authorList>
    </citation>
    <scope>IDENTIFICATION</scope>
</reference>
<accession>A0A183J0T1</accession>
<gene>
    <name evidence="2" type="ORF">SBAD_LOCUS9479</name>
</gene>
<evidence type="ECO:0000259" key="1">
    <source>
        <dbReference type="Pfam" id="PF00171"/>
    </source>
</evidence>